<protein>
    <recommendedName>
        <fullName evidence="5">Aminotransferase class I/classII large domain-containing protein</fullName>
    </recommendedName>
</protein>
<dbReference type="GO" id="GO:0008483">
    <property type="term" value="F:transaminase activity"/>
    <property type="evidence" value="ECO:0007669"/>
    <property type="project" value="UniProtKB-KW"/>
</dbReference>
<dbReference type="Proteomes" id="UP001374579">
    <property type="component" value="Unassembled WGS sequence"/>
</dbReference>
<dbReference type="CDD" id="cd00609">
    <property type="entry name" value="AAT_like"/>
    <property type="match status" value="1"/>
</dbReference>
<dbReference type="PANTHER" id="PTHR42790:SF19">
    <property type="entry name" value="KYNURENINE_ALPHA-AMINOADIPATE AMINOTRANSFERASE, MITOCHONDRIAL"/>
    <property type="match status" value="1"/>
</dbReference>
<dbReference type="Pfam" id="PF00155">
    <property type="entry name" value="Aminotran_1_2"/>
    <property type="match status" value="1"/>
</dbReference>
<dbReference type="SUPFAM" id="SSF53383">
    <property type="entry name" value="PLP-dependent transferases"/>
    <property type="match status" value="1"/>
</dbReference>
<keyword evidence="3" id="KW-0808">Transferase</keyword>
<evidence type="ECO:0000259" key="5">
    <source>
        <dbReference type="Pfam" id="PF00155"/>
    </source>
</evidence>
<evidence type="ECO:0000256" key="1">
    <source>
        <dbReference type="ARBA" id="ARBA00001933"/>
    </source>
</evidence>
<feature type="domain" description="Aminotransferase class I/classII large" evidence="5">
    <location>
        <begin position="46"/>
        <end position="422"/>
    </location>
</feature>
<comment type="cofactor">
    <cofactor evidence="1">
        <name>pyridoxal 5'-phosphate</name>
        <dbReference type="ChEBI" id="CHEBI:597326"/>
    </cofactor>
</comment>
<comment type="caution">
    <text evidence="6">The sequence shown here is derived from an EMBL/GenBank/DDBJ whole genome shotgun (WGS) entry which is preliminary data.</text>
</comment>
<keyword evidence="4" id="KW-0663">Pyridoxal phosphate</keyword>
<name>A0AAN9BA79_9CAEN</name>
<keyword evidence="7" id="KW-1185">Reference proteome</keyword>
<proteinExistence type="predicted"/>
<dbReference type="Gene3D" id="3.40.640.10">
    <property type="entry name" value="Type I PLP-dependent aspartate aminotransferase-like (Major domain)"/>
    <property type="match status" value="1"/>
</dbReference>
<accession>A0AAN9BA79</accession>
<dbReference type="AlphaFoldDB" id="A0AAN9BA79"/>
<gene>
    <name evidence="6" type="ORF">V1264_022897</name>
</gene>
<organism evidence="6 7">
    <name type="scientific">Littorina saxatilis</name>
    <dbReference type="NCBI Taxonomy" id="31220"/>
    <lineage>
        <taxon>Eukaryota</taxon>
        <taxon>Metazoa</taxon>
        <taxon>Spiralia</taxon>
        <taxon>Lophotrochozoa</taxon>
        <taxon>Mollusca</taxon>
        <taxon>Gastropoda</taxon>
        <taxon>Caenogastropoda</taxon>
        <taxon>Littorinimorpha</taxon>
        <taxon>Littorinoidea</taxon>
        <taxon>Littorinidae</taxon>
        <taxon>Littorina</taxon>
    </lineage>
</organism>
<reference evidence="6 7" key="1">
    <citation type="submission" date="2024-02" db="EMBL/GenBank/DDBJ databases">
        <title>Chromosome-scale genome assembly of the rough periwinkle Littorina saxatilis.</title>
        <authorList>
            <person name="De Jode A."/>
            <person name="Faria R."/>
            <person name="Formenti G."/>
            <person name="Sims Y."/>
            <person name="Smith T.P."/>
            <person name="Tracey A."/>
            <person name="Wood J.M.D."/>
            <person name="Zagrodzka Z.B."/>
            <person name="Johannesson K."/>
            <person name="Butlin R.K."/>
            <person name="Leder E.H."/>
        </authorList>
    </citation>
    <scope>NUCLEOTIDE SEQUENCE [LARGE SCALE GENOMIC DNA]</scope>
    <source>
        <strain evidence="6">Snail1</strain>
        <tissue evidence="6">Muscle</tissue>
    </source>
</reference>
<dbReference type="EMBL" id="JBAMIC010000011">
    <property type="protein sequence ID" value="KAK7099850.1"/>
    <property type="molecule type" value="Genomic_DNA"/>
</dbReference>
<evidence type="ECO:0000256" key="3">
    <source>
        <dbReference type="ARBA" id="ARBA00022679"/>
    </source>
</evidence>
<dbReference type="PANTHER" id="PTHR42790">
    <property type="entry name" value="AMINOTRANSFERASE"/>
    <property type="match status" value="1"/>
</dbReference>
<dbReference type="InterPro" id="IPR015424">
    <property type="entry name" value="PyrdxlP-dep_Trfase"/>
</dbReference>
<evidence type="ECO:0000256" key="4">
    <source>
        <dbReference type="ARBA" id="ARBA00022898"/>
    </source>
</evidence>
<dbReference type="InterPro" id="IPR015421">
    <property type="entry name" value="PyrdxlP-dep_Trfase_major"/>
</dbReference>
<dbReference type="InterPro" id="IPR050859">
    <property type="entry name" value="Class-I_PLP-dep_aminotransf"/>
</dbReference>
<dbReference type="GO" id="GO:0030170">
    <property type="term" value="F:pyridoxal phosphate binding"/>
    <property type="evidence" value="ECO:0007669"/>
    <property type="project" value="InterPro"/>
</dbReference>
<dbReference type="GO" id="GO:1901605">
    <property type="term" value="P:alpha-amino acid metabolic process"/>
    <property type="evidence" value="ECO:0007669"/>
    <property type="project" value="TreeGrafter"/>
</dbReference>
<evidence type="ECO:0000313" key="6">
    <source>
        <dbReference type="EMBL" id="KAK7099850.1"/>
    </source>
</evidence>
<dbReference type="InterPro" id="IPR004839">
    <property type="entry name" value="Aminotransferase_I/II_large"/>
</dbReference>
<evidence type="ECO:0000256" key="2">
    <source>
        <dbReference type="ARBA" id="ARBA00022576"/>
    </source>
</evidence>
<keyword evidence="2" id="KW-0032">Aminotransferase</keyword>
<evidence type="ECO:0000313" key="7">
    <source>
        <dbReference type="Proteomes" id="UP001374579"/>
    </source>
</evidence>
<sequence length="433" mass="48211">MSANGDSQKGGLVYVDYGKYLSTSARRRHPPELRKLAEYTFRDGYIKLGGGFPNTLTFPVVEADFKLRDGSVLHVDERLMRKHLQYGMSEGYPDLRQCLIDLQRRLHSPPTCDSQHTGQFDLVMTQGANDGINMAFNILLNEGDWALTEEATYPTALSMTASIGANVYPVAADEDGMLPKELDRVLSSWDQLHPGCRTPKIIYTITSAGNPTGVTWSLGRKRAVYELARSHDLIILEDDAYYFLQFNRPLIASFLSMDVDGRVLRADTFSKILGPGLRLATMSGPAPLLDVMRLIKDCSSTAGCGLAQAMLVQLLRHWGYDGFLCHVDSVMGFYKQRADMATRCAERQLSGIAEWKVPSGGMFLWLRVLGVKDTEVIVQKALQRHVILVAGTHFTPANQKSGYIRLSFATVTEDDCEKAFKVLADVIREEQGK</sequence>